<evidence type="ECO:0000313" key="14">
    <source>
        <dbReference type="Proteomes" id="UP000286510"/>
    </source>
</evidence>
<name>A0A397AVI5_APHAT</name>
<keyword evidence="2 4" id="KW-0863">Zinc-finger</keyword>
<dbReference type="PANTHER" id="PTHR39490">
    <property type="entry name" value="ARRESTIN DOMAIN-CONTAINING PROTEIN D"/>
    <property type="match status" value="1"/>
</dbReference>
<accession>A0A397AVI5</accession>
<evidence type="ECO:0000259" key="6">
    <source>
        <dbReference type="PROSITE" id="PS50178"/>
    </source>
</evidence>
<dbReference type="InterPro" id="IPR000306">
    <property type="entry name" value="Znf_FYVE"/>
</dbReference>
<organism evidence="7 11">
    <name type="scientific">Aphanomyces astaci</name>
    <name type="common">Crayfish plague agent</name>
    <dbReference type="NCBI Taxonomy" id="112090"/>
    <lineage>
        <taxon>Eukaryota</taxon>
        <taxon>Sar</taxon>
        <taxon>Stramenopiles</taxon>
        <taxon>Oomycota</taxon>
        <taxon>Saprolegniomycetes</taxon>
        <taxon>Saprolegniales</taxon>
        <taxon>Verrucalvaceae</taxon>
        <taxon>Aphanomyces</taxon>
    </lineage>
</organism>
<dbReference type="InterPro" id="IPR017455">
    <property type="entry name" value="Znf_FYVE-rel"/>
</dbReference>
<dbReference type="InterPro" id="IPR013083">
    <property type="entry name" value="Znf_RING/FYVE/PHD"/>
</dbReference>
<evidence type="ECO:0000313" key="11">
    <source>
        <dbReference type="Proteomes" id="UP000266239"/>
    </source>
</evidence>
<keyword evidence="1" id="KW-0479">Metal-binding</keyword>
<dbReference type="Proteomes" id="UP000285712">
    <property type="component" value="Unassembled WGS sequence"/>
</dbReference>
<evidence type="ECO:0000256" key="1">
    <source>
        <dbReference type="ARBA" id="ARBA00022723"/>
    </source>
</evidence>
<evidence type="ECO:0000313" key="12">
    <source>
        <dbReference type="Proteomes" id="UP000285430"/>
    </source>
</evidence>
<dbReference type="PANTHER" id="PTHR39490:SF8">
    <property type="entry name" value="ZINC FINGER FYVE DOMAIN-CONTAINING PROTEIN 21"/>
    <property type="match status" value="1"/>
</dbReference>
<protein>
    <recommendedName>
        <fullName evidence="6">FYVE-type domain-containing protein</fullName>
    </recommendedName>
</protein>
<evidence type="ECO:0000256" key="2">
    <source>
        <dbReference type="ARBA" id="ARBA00022771"/>
    </source>
</evidence>
<dbReference type="PROSITE" id="PS50178">
    <property type="entry name" value="ZF_FYVE"/>
    <property type="match status" value="1"/>
</dbReference>
<evidence type="ECO:0000313" key="7">
    <source>
        <dbReference type="EMBL" id="RHY11780.1"/>
    </source>
</evidence>
<comment type="caution">
    <text evidence="7">The sequence shown here is derived from an EMBL/GenBank/DDBJ whole genome shotgun (WGS) entry which is preliminary data.</text>
</comment>
<dbReference type="EMBL" id="QUTH01001251">
    <property type="protein sequence ID" value="RHZ31220.1"/>
    <property type="molecule type" value="Genomic_DNA"/>
</dbReference>
<dbReference type="SUPFAM" id="SSF57903">
    <property type="entry name" value="FYVE/PHD zinc finger"/>
    <property type="match status" value="1"/>
</dbReference>
<dbReference type="Proteomes" id="UP000285430">
    <property type="component" value="Unassembled WGS sequence"/>
</dbReference>
<proteinExistence type="predicted"/>
<dbReference type="Gene3D" id="3.30.40.10">
    <property type="entry name" value="Zinc/RING finger domain, C3HC4 (zinc finger)"/>
    <property type="match status" value="1"/>
</dbReference>
<dbReference type="Pfam" id="PF01363">
    <property type="entry name" value="FYVE"/>
    <property type="match status" value="1"/>
</dbReference>
<evidence type="ECO:0000256" key="3">
    <source>
        <dbReference type="ARBA" id="ARBA00022833"/>
    </source>
</evidence>
<dbReference type="SMART" id="SM00064">
    <property type="entry name" value="FYVE"/>
    <property type="match status" value="1"/>
</dbReference>
<evidence type="ECO:0000313" key="8">
    <source>
        <dbReference type="EMBL" id="RHZ02796.1"/>
    </source>
</evidence>
<dbReference type="AlphaFoldDB" id="A0A397AVI5"/>
<dbReference type="Proteomes" id="UP000266239">
    <property type="component" value="Unassembled WGS sequence"/>
</dbReference>
<gene>
    <name evidence="7" type="ORF">DYB25_013670</name>
    <name evidence="10" type="ORF">DYB26_008504</name>
    <name evidence="8" type="ORF">DYB35_013436</name>
    <name evidence="9" type="ORF">DYB37_006115</name>
</gene>
<evidence type="ECO:0000313" key="9">
    <source>
        <dbReference type="EMBL" id="RHZ31220.1"/>
    </source>
</evidence>
<dbReference type="Proteomes" id="UP000286510">
    <property type="component" value="Unassembled WGS sequence"/>
</dbReference>
<evidence type="ECO:0000313" key="10">
    <source>
        <dbReference type="EMBL" id="RHZ38961.1"/>
    </source>
</evidence>
<evidence type="ECO:0000256" key="4">
    <source>
        <dbReference type="PROSITE-ProRule" id="PRU00091"/>
    </source>
</evidence>
<sequence length="137" mass="15181">MNIATKFSSVAADELKLRDDWVPDNARRDCYVCRKTFHVLRRKHHCRVCGEIVCGNCSSVKSLTESPVATITHVKTCLWCPQRTRHARKHSATSASSASVPPSPAELEQLRRRPTLGCSSSNSIVASVDKSRRATCT</sequence>
<dbReference type="GO" id="GO:0008270">
    <property type="term" value="F:zinc ion binding"/>
    <property type="evidence" value="ECO:0007669"/>
    <property type="project" value="UniProtKB-KW"/>
</dbReference>
<dbReference type="InterPro" id="IPR052113">
    <property type="entry name" value="FYVE-type_Zinc_Finger"/>
</dbReference>
<keyword evidence="3" id="KW-0862">Zinc</keyword>
<feature type="region of interest" description="Disordered" evidence="5">
    <location>
        <begin position="89"/>
        <end position="108"/>
    </location>
</feature>
<evidence type="ECO:0000313" key="13">
    <source>
        <dbReference type="Proteomes" id="UP000285712"/>
    </source>
</evidence>
<feature type="domain" description="FYVE-type" evidence="6">
    <location>
        <begin position="24"/>
        <end position="85"/>
    </location>
</feature>
<evidence type="ECO:0000256" key="5">
    <source>
        <dbReference type="SAM" id="MobiDB-lite"/>
    </source>
</evidence>
<reference evidence="11 12" key="1">
    <citation type="submission" date="2018-08" db="EMBL/GenBank/DDBJ databases">
        <title>Aphanomyces genome sequencing and annotation.</title>
        <authorList>
            <person name="Minardi D."/>
            <person name="Oidtmann B."/>
            <person name="Van Der Giezen M."/>
            <person name="Studholme D.J."/>
        </authorList>
    </citation>
    <scope>NUCLEOTIDE SEQUENCE [LARGE SCALE GENOMIC DNA]</scope>
    <source>
        <strain evidence="9 12">Da</strain>
        <strain evidence="10 14">FDL457</strain>
        <strain evidence="8 13">Sv</strain>
        <strain evidence="7 11">Yx</strain>
    </source>
</reference>
<dbReference type="EMBL" id="QUTA01006294">
    <property type="protein sequence ID" value="RHY11780.1"/>
    <property type="molecule type" value="Genomic_DNA"/>
</dbReference>
<dbReference type="EMBL" id="QUTF01008103">
    <property type="protein sequence ID" value="RHZ38961.1"/>
    <property type="molecule type" value="Genomic_DNA"/>
</dbReference>
<dbReference type="EMBL" id="QUTG01000187">
    <property type="protein sequence ID" value="RHZ02796.1"/>
    <property type="molecule type" value="Genomic_DNA"/>
</dbReference>
<dbReference type="InterPro" id="IPR011011">
    <property type="entry name" value="Znf_FYVE_PHD"/>
</dbReference>